<reference evidence="1 2" key="1">
    <citation type="submission" date="2018-12" db="EMBL/GenBank/DDBJ databases">
        <authorList>
            <consortium name="Pathogen Informatics"/>
        </authorList>
    </citation>
    <scope>NUCLEOTIDE SEQUENCE [LARGE SCALE GENOMIC DNA]</scope>
    <source>
        <strain evidence="1 2">NCTC13354</strain>
    </source>
</reference>
<name>A0A3S4VSB2_9ACTO</name>
<dbReference type="AlphaFoldDB" id="A0A3S4VSB2"/>
<dbReference type="EMBL" id="LR134476">
    <property type="protein sequence ID" value="VEI12648.1"/>
    <property type="molecule type" value="Genomic_DNA"/>
</dbReference>
<proteinExistence type="predicted"/>
<evidence type="ECO:0000313" key="2">
    <source>
        <dbReference type="Proteomes" id="UP000269542"/>
    </source>
</evidence>
<dbReference type="Proteomes" id="UP000269542">
    <property type="component" value="Chromosome"/>
</dbReference>
<evidence type="ECO:0000313" key="1">
    <source>
        <dbReference type="EMBL" id="VEI12648.1"/>
    </source>
</evidence>
<accession>A0A3S4VSB2</accession>
<keyword evidence="2" id="KW-1185">Reference proteome</keyword>
<protein>
    <submittedName>
        <fullName evidence="1">Uncharacterized protein</fullName>
    </submittedName>
</protein>
<dbReference type="KEGG" id="tbw:NCTC13354_00337"/>
<organism evidence="1 2">
    <name type="scientific">Trueperella bialowiezensis</name>
    <dbReference type="NCBI Taxonomy" id="312285"/>
    <lineage>
        <taxon>Bacteria</taxon>
        <taxon>Bacillati</taxon>
        <taxon>Actinomycetota</taxon>
        <taxon>Actinomycetes</taxon>
        <taxon>Actinomycetales</taxon>
        <taxon>Actinomycetaceae</taxon>
        <taxon>Trueperella</taxon>
    </lineage>
</organism>
<gene>
    <name evidence="1" type="ORF">NCTC13354_00337</name>
</gene>
<dbReference type="RefSeq" id="WP_126415836.1">
    <property type="nucleotide sequence ID" value="NZ_LR134476.1"/>
</dbReference>
<sequence length="218" mass="24703">MCNFNTSTYGFETAKRILRISSSTMRKVIDFNLVSASPRGTEQRNEEYSGWDIGYLSAARSRPFTIEDGQKALVCSMGVEEHNALPSPYLDATALEYKDVLDKIRSNVSEETWHQVQDGTLRVTGFWRVSQEDTDFLVSNQSIIVFSWAGFILAGGHIMECVPNVVNQSGGRCFVVKPFDRHDAHLYAHNYLRSRPGPMNKVWSSEELLEEALKLRKS</sequence>
<dbReference type="OrthoDB" id="3266710at2"/>